<gene>
    <name evidence="4" type="primary">LOC115621707</name>
</gene>
<proteinExistence type="predicted"/>
<evidence type="ECO:0000313" key="4">
    <source>
        <dbReference type="RefSeq" id="XP_030371274.1"/>
    </source>
</evidence>
<sequence length="130" mass="14126">MSCDEKTALLGQQAQIIIAVPTVLGHPKDYEPIFSTADYSHGLTLEELLPYTSDPWWQSVRRLCFGCLWLAFLLTLVAACTLAYLDSGSSCRPIIPTTTMQTRLLLSSSATPSPVLSYAGSNGTLLLTTQ</sequence>
<evidence type="ECO:0000313" key="3">
    <source>
        <dbReference type="Proteomes" id="UP000504634"/>
    </source>
</evidence>
<dbReference type="GeneID" id="115621707"/>
<dbReference type="OrthoDB" id="204980at2759"/>
<organism evidence="3 4">
    <name type="scientific">Drosophila lebanonensis</name>
    <name type="common">Fruit fly</name>
    <name type="synonym">Scaptodrosophila lebanonensis</name>
    <dbReference type="NCBI Taxonomy" id="7225"/>
    <lineage>
        <taxon>Eukaryota</taxon>
        <taxon>Metazoa</taxon>
        <taxon>Ecdysozoa</taxon>
        <taxon>Arthropoda</taxon>
        <taxon>Hexapoda</taxon>
        <taxon>Insecta</taxon>
        <taxon>Pterygota</taxon>
        <taxon>Neoptera</taxon>
        <taxon>Endopterygota</taxon>
        <taxon>Diptera</taxon>
        <taxon>Brachycera</taxon>
        <taxon>Muscomorpha</taxon>
        <taxon>Ephydroidea</taxon>
        <taxon>Drosophilidae</taxon>
        <taxon>Scaptodrosophila</taxon>
    </lineage>
</organism>
<name>A0A6J2T5G6_DROLE</name>
<keyword evidence="1" id="KW-0472">Membrane</keyword>
<keyword evidence="3" id="KW-1185">Reference proteome</keyword>
<keyword evidence="1" id="KW-1133">Transmembrane helix</keyword>
<feature type="transmembrane region" description="Helical" evidence="1">
    <location>
        <begin position="63"/>
        <end position="85"/>
    </location>
</feature>
<dbReference type="AlphaFoldDB" id="A0A6J2T5G6"/>
<feature type="domain" description="Solute carrier family 3 member 2 N-terminal" evidence="2">
    <location>
        <begin position="36"/>
        <end position="99"/>
    </location>
</feature>
<dbReference type="RefSeq" id="XP_030371274.1">
    <property type="nucleotide sequence ID" value="XM_030515414.1"/>
</dbReference>
<protein>
    <submittedName>
        <fullName evidence="4">Uncharacterized protein LOC115621707</fullName>
    </submittedName>
</protein>
<dbReference type="Proteomes" id="UP000504634">
    <property type="component" value="Unplaced"/>
</dbReference>
<evidence type="ECO:0000259" key="2">
    <source>
        <dbReference type="Pfam" id="PF16028"/>
    </source>
</evidence>
<keyword evidence="1" id="KW-0812">Transmembrane</keyword>
<evidence type="ECO:0000256" key="1">
    <source>
        <dbReference type="SAM" id="Phobius"/>
    </source>
</evidence>
<dbReference type="InterPro" id="IPR031984">
    <property type="entry name" value="SLC3A2_N"/>
</dbReference>
<reference evidence="4" key="1">
    <citation type="submission" date="2025-08" db="UniProtKB">
        <authorList>
            <consortium name="RefSeq"/>
        </authorList>
    </citation>
    <scope>IDENTIFICATION</scope>
    <source>
        <strain evidence="4">11010-0011.00</strain>
        <tissue evidence="4">Whole body</tissue>
    </source>
</reference>
<accession>A0A6J2T5G6</accession>
<dbReference type="Pfam" id="PF16028">
    <property type="entry name" value="SLC3A2_N"/>
    <property type="match status" value="1"/>
</dbReference>